<name>A0A388KW12_CHABU</name>
<evidence type="ECO:0000313" key="5">
    <source>
        <dbReference type="Proteomes" id="UP000265515"/>
    </source>
</evidence>
<dbReference type="GO" id="GO:0008270">
    <property type="term" value="F:zinc ion binding"/>
    <property type="evidence" value="ECO:0007669"/>
    <property type="project" value="UniProtKB-KW"/>
</dbReference>
<comment type="caution">
    <text evidence="4">The sequence shown here is derived from an EMBL/GenBank/DDBJ whole genome shotgun (WGS) entry which is preliminary data.</text>
</comment>
<feature type="region of interest" description="Disordered" evidence="2">
    <location>
        <begin position="266"/>
        <end position="306"/>
    </location>
</feature>
<organism evidence="4 5">
    <name type="scientific">Chara braunii</name>
    <name type="common">Braun's stonewort</name>
    <dbReference type="NCBI Taxonomy" id="69332"/>
    <lineage>
        <taxon>Eukaryota</taxon>
        <taxon>Viridiplantae</taxon>
        <taxon>Streptophyta</taxon>
        <taxon>Charophyceae</taxon>
        <taxon>Charales</taxon>
        <taxon>Characeae</taxon>
        <taxon>Chara</taxon>
    </lineage>
</organism>
<gene>
    <name evidence="4" type="ORF">CBR_g17959</name>
</gene>
<keyword evidence="1" id="KW-0862">Zinc</keyword>
<feature type="compositionally biased region" description="Basic and acidic residues" evidence="2">
    <location>
        <begin position="293"/>
        <end position="306"/>
    </location>
</feature>
<dbReference type="PROSITE" id="PS50158">
    <property type="entry name" value="ZF_CCHC"/>
    <property type="match status" value="1"/>
</dbReference>
<dbReference type="STRING" id="69332.A0A388KW12"/>
<protein>
    <recommendedName>
        <fullName evidence="3">CCHC-type domain-containing protein</fullName>
    </recommendedName>
</protein>
<dbReference type="GO" id="GO:0003676">
    <property type="term" value="F:nucleic acid binding"/>
    <property type="evidence" value="ECO:0007669"/>
    <property type="project" value="InterPro"/>
</dbReference>
<evidence type="ECO:0000259" key="3">
    <source>
        <dbReference type="PROSITE" id="PS50158"/>
    </source>
</evidence>
<evidence type="ECO:0000256" key="1">
    <source>
        <dbReference type="PROSITE-ProRule" id="PRU00047"/>
    </source>
</evidence>
<evidence type="ECO:0000313" key="4">
    <source>
        <dbReference type="EMBL" id="GBG74249.1"/>
    </source>
</evidence>
<dbReference type="InterPro" id="IPR036875">
    <property type="entry name" value="Znf_CCHC_sf"/>
</dbReference>
<dbReference type="Gramene" id="GBG74249">
    <property type="protein sequence ID" value="GBG74249"/>
    <property type="gene ID" value="CBR_g17959"/>
</dbReference>
<feature type="compositionally biased region" description="Polar residues" evidence="2">
    <location>
        <begin position="277"/>
        <end position="291"/>
    </location>
</feature>
<keyword evidence="5" id="KW-1185">Reference proteome</keyword>
<dbReference type="InterPro" id="IPR001878">
    <property type="entry name" value="Znf_CCHC"/>
</dbReference>
<keyword evidence="1" id="KW-0863">Zinc-finger</keyword>
<dbReference type="SUPFAM" id="SSF57756">
    <property type="entry name" value="Retrovirus zinc finger-like domains"/>
    <property type="match status" value="1"/>
</dbReference>
<reference evidence="4 5" key="1">
    <citation type="journal article" date="2018" name="Cell">
        <title>The Chara Genome: Secondary Complexity and Implications for Plant Terrestrialization.</title>
        <authorList>
            <person name="Nishiyama T."/>
            <person name="Sakayama H."/>
            <person name="Vries J.D."/>
            <person name="Buschmann H."/>
            <person name="Saint-Marcoux D."/>
            <person name="Ullrich K.K."/>
            <person name="Haas F.B."/>
            <person name="Vanderstraeten L."/>
            <person name="Becker D."/>
            <person name="Lang D."/>
            <person name="Vosolsobe S."/>
            <person name="Rombauts S."/>
            <person name="Wilhelmsson P.K.I."/>
            <person name="Janitza P."/>
            <person name="Kern R."/>
            <person name="Heyl A."/>
            <person name="Rumpler F."/>
            <person name="Villalobos L.I.A.C."/>
            <person name="Clay J.M."/>
            <person name="Skokan R."/>
            <person name="Toyoda A."/>
            <person name="Suzuki Y."/>
            <person name="Kagoshima H."/>
            <person name="Schijlen E."/>
            <person name="Tajeshwar N."/>
            <person name="Catarino B."/>
            <person name="Hetherington A.J."/>
            <person name="Saltykova A."/>
            <person name="Bonnot C."/>
            <person name="Breuninger H."/>
            <person name="Symeonidi A."/>
            <person name="Radhakrishnan G.V."/>
            <person name="Van Nieuwerburgh F."/>
            <person name="Deforce D."/>
            <person name="Chang C."/>
            <person name="Karol K.G."/>
            <person name="Hedrich R."/>
            <person name="Ulvskov P."/>
            <person name="Glockner G."/>
            <person name="Delwiche C.F."/>
            <person name="Petrasek J."/>
            <person name="Van de Peer Y."/>
            <person name="Friml J."/>
            <person name="Beilby M."/>
            <person name="Dolan L."/>
            <person name="Kohara Y."/>
            <person name="Sugano S."/>
            <person name="Fujiyama A."/>
            <person name="Delaux P.-M."/>
            <person name="Quint M."/>
            <person name="TheiBen G."/>
            <person name="Hagemann M."/>
            <person name="Harholt J."/>
            <person name="Dunand C."/>
            <person name="Zachgo S."/>
            <person name="Langdale J."/>
            <person name="Maumus F."/>
            <person name="Straeten D.V.D."/>
            <person name="Gould S.B."/>
            <person name="Rensing S.A."/>
        </authorList>
    </citation>
    <scope>NUCLEOTIDE SEQUENCE [LARGE SCALE GENOMIC DNA]</scope>
    <source>
        <strain evidence="4 5">S276</strain>
    </source>
</reference>
<accession>A0A388KW12</accession>
<sequence>MAGSFPSRGCYTCGSPHHFFRECPQRFDGQRPPATGANVVPTGQPLLALPTPASNGEVLPPATQQAVGNFGGGYHNNGYQYGGSPRSNFWKTNQERLDKVYNKYLADTEKESKQKEEEERVRKNKEEEEKREAWRKEREKLESEMAARIDKRLDLVCQSVKVNHQTEGESNTRGEDEVVRLKRENEELKRALWGDSDDGKVGRLEREIFELRKQVNEKENRRDEIVALKHEIQQLRESAVKEQEVVGLRKQLEDLRIEARQWKDEELRPGNKRGSIAMSTPVTNVRASSRPRQTRDNDHEQDNWRSEYRKLQSLQRADFLEVEALKKKRA</sequence>
<keyword evidence="1" id="KW-0479">Metal-binding</keyword>
<evidence type="ECO:0000256" key="2">
    <source>
        <dbReference type="SAM" id="MobiDB-lite"/>
    </source>
</evidence>
<proteinExistence type="predicted"/>
<dbReference type="Proteomes" id="UP000265515">
    <property type="component" value="Unassembled WGS sequence"/>
</dbReference>
<feature type="region of interest" description="Disordered" evidence="2">
    <location>
        <begin position="109"/>
        <end position="138"/>
    </location>
</feature>
<feature type="region of interest" description="Disordered" evidence="2">
    <location>
        <begin position="29"/>
        <end position="58"/>
    </location>
</feature>
<dbReference type="AlphaFoldDB" id="A0A388KW12"/>
<feature type="domain" description="CCHC-type" evidence="3">
    <location>
        <begin position="10"/>
        <end position="25"/>
    </location>
</feature>
<dbReference type="EMBL" id="BFEA01000199">
    <property type="protein sequence ID" value="GBG74249.1"/>
    <property type="molecule type" value="Genomic_DNA"/>
</dbReference>